<name>A0A9P4I9U6_9PEZI</name>
<evidence type="ECO:0000256" key="2">
    <source>
        <dbReference type="ARBA" id="ARBA00007732"/>
    </source>
</evidence>
<dbReference type="OrthoDB" id="5377273at2759"/>
<evidence type="ECO:0000256" key="4">
    <source>
        <dbReference type="ARBA" id="ARBA00018463"/>
    </source>
</evidence>
<comment type="similarity">
    <text evidence="2">Belongs to the ERF4 family.</text>
</comment>
<dbReference type="PANTHER" id="PTHR13254:SF0">
    <property type="entry name" value="GOLGIN SUBFAMILY A MEMBER 7_ERF4 DOMAIN-CONTAINING PROTEIN"/>
    <property type="match status" value="1"/>
</dbReference>
<evidence type="ECO:0000313" key="8">
    <source>
        <dbReference type="EMBL" id="KAF2095044.1"/>
    </source>
</evidence>
<keyword evidence="6" id="KW-0472">Membrane</keyword>
<dbReference type="Proteomes" id="UP000799772">
    <property type="component" value="Unassembled WGS sequence"/>
</dbReference>
<dbReference type="PANTHER" id="PTHR13254">
    <property type="entry name" value="GOLGI AUTOANTIGEN, GOLGIN SUBFAMILY A, 7"/>
    <property type="match status" value="1"/>
</dbReference>
<dbReference type="AlphaFoldDB" id="A0A9P4I9U6"/>
<feature type="non-terminal residue" evidence="8">
    <location>
        <position position="1"/>
    </location>
</feature>
<proteinExistence type="inferred from homology"/>
<comment type="subcellular location">
    <subcellularLocation>
        <location evidence="1">Endoplasmic reticulum membrane</location>
        <topology evidence="1">Peripheral membrane protein</topology>
    </subcellularLocation>
</comment>
<evidence type="ECO:0000256" key="3">
    <source>
        <dbReference type="ARBA" id="ARBA00011396"/>
    </source>
</evidence>
<evidence type="ECO:0000313" key="9">
    <source>
        <dbReference type="Proteomes" id="UP000799772"/>
    </source>
</evidence>
<dbReference type="InterPro" id="IPR019383">
    <property type="entry name" value="Golgin_A_7/ERF4"/>
</dbReference>
<accession>A0A9P4I9U6</accession>
<feature type="non-terminal residue" evidence="8">
    <location>
        <position position="160"/>
    </location>
</feature>
<dbReference type="Pfam" id="PF10256">
    <property type="entry name" value="Erf4"/>
    <property type="match status" value="1"/>
</dbReference>
<sequence length="160" mass="18272">DYQWGPSHPCFPHLNPHVPLDSPLYESTKIIRVKRDWMVAGDLAPTFANLYPEVLDPLVSEESFRTIIRKINSELVAAFSPFTMRAWIDALLGLATFWLWDDAGLTGVKSRLKHLETWIEQWNRGEGSKEGVQIIPLRRTGYMTLDFQIPDPHIGLDNGT</sequence>
<evidence type="ECO:0000256" key="6">
    <source>
        <dbReference type="ARBA" id="ARBA00023136"/>
    </source>
</evidence>
<dbReference type="GO" id="GO:0005789">
    <property type="term" value="C:endoplasmic reticulum membrane"/>
    <property type="evidence" value="ECO:0007669"/>
    <property type="project" value="UniProtKB-SubCell"/>
</dbReference>
<dbReference type="GO" id="GO:0031211">
    <property type="term" value="C:endoplasmic reticulum palmitoyltransferase complex"/>
    <property type="evidence" value="ECO:0007669"/>
    <property type="project" value="TreeGrafter"/>
</dbReference>
<organism evidence="8 9">
    <name type="scientific">Rhizodiscina lignyota</name>
    <dbReference type="NCBI Taxonomy" id="1504668"/>
    <lineage>
        <taxon>Eukaryota</taxon>
        <taxon>Fungi</taxon>
        <taxon>Dikarya</taxon>
        <taxon>Ascomycota</taxon>
        <taxon>Pezizomycotina</taxon>
        <taxon>Dothideomycetes</taxon>
        <taxon>Pleosporomycetidae</taxon>
        <taxon>Aulographales</taxon>
        <taxon>Rhizodiscinaceae</taxon>
        <taxon>Rhizodiscina</taxon>
    </lineage>
</organism>
<protein>
    <recommendedName>
        <fullName evidence="4">Ras modification protein ERF4</fullName>
    </recommendedName>
</protein>
<evidence type="ECO:0000256" key="1">
    <source>
        <dbReference type="ARBA" id="ARBA00004406"/>
    </source>
</evidence>
<evidence type="ECO:0000256" key="5">
    <source>
        <dbReference type="ARBA" id="ARBA00022824"/>
    </source>
</evidence>
<keyword evidence="5" id="KW-0256">Endoplasmic reticulum</keyword>
<evidence type="ECO:0000259" key="7">
    <source>
        <dbReference type="Pfam" id="PF10256"/>
    </source>
</evidence>
<comment type="subunit">
    <text evidence="3">Interacts with ERF2.</text>
</comment>
<keyword evidence="9" id="KW-1185">Reference proteome</keyword>
<dbReference type="InterPro" id="IPR051371">
    <property type="entry name" value="Ras_palmitoyltransferase"/>
</dbReference>
<dbReference type="GO" id="GO:0006612">
    <property type="term" value="P:protein targeting to membrane"/>
    <property type="evidence" value="ECO:0007669"/>
    <property type="project" value="TreeGrafter"/>
</dbReference>
<dbReference type="EMBL" id="ML978132">
    <property type="protein sequence ID" value="KAF2095044.1"/>
    <property type="molecule type" value="Genomic_DNA"/>
</dbReference>
<gene>
    <name evidence="8" type="ORF">NA57DRAFT_18473</name>
</gene>
<feature type="domain" description="Golgin subfamily A member 7/ERF4" evidence="7">
    <location>
        <begin position="30"/>
        <end position="146"/>
    </location>
</feature>
<reference evidence="8" key="1">
    <citation type="journal article" date="2020" name="Stud. Mycol.">
        <title>101 Dothideomycetes genomes: a test case for predicting lifestyles and emergence of pathogens.</title>
        <authorList>
            <person name="Haridas S."/>
            <person name="Albert R."/>
            <person name="Binder M."/>
            <person name="Bloem J."/>
            <person name="Labutti K."/>
            <person name="Salamov A."/>
            <person name="Andreopoulos B."/>
            <person name="Baker S."/>
            <person name="Barry K."/>
            <person name="Bills G."/>
            <person name="Bluhm B."/>
            <person name="Cannon C."/>
            <person name="Castanera R."/>
            <person name="Culley D."/>
            <person name="Daum C."/>
            <person name="Ezra D."/>
            <person name="Gonzalez J."/>
            <person name="Henrissat B."/>
            <person name="Kuo A."/>
            <person name="Liang C."/>
            <person name="Lipzen A."/>
            <person name="Lutzoni F."/>
            <person name="Magnuson J."/>
            <person name="Mondo S."/>
            <person name="Nolan M."/>
            <person name="Ohm R."/>
            <person name="Pangilinan J."/>
            <person name="Park H.-J."/>
            <person name="Ramirez L."/>
            <person name="Alfaro M."/>
            <person name="Sun H."/>
            <person name="Tritt A."/>
            <person name="Yoshinaga Y."/>
            <person name="Zwiers L.-H."/>
            <person name="Turgeon B."/>
            <person name="Goodwin S."/>
            <person name="Spatafora J."/>
            <person name="Crous P."/>
            <person name="Grigoriev I."/>
        </authorList>
    </citation>
    <scope>NUCLEOTIDE SEQUENCE</scope>
    <source>
        <strain evidence="8">CBS 133067</strain>
    </source>
</reference>
<comment type="caution">
    <text evidence="8">The sequence shown here is derived from an EMBL/GenBank/DDBJ whole genome shotgun (WGS) entry which is preliminary data.</text>
</comment>